<proteinExistence type="predicted"/>
<gene>
    <name evidence="2" type="ORF">SAMN04489793_4649</name>
</gene>
<keyword evidence="1" id="KW-0812">Transmembrane</keyword>
<dbReference type="OrthoDB" id="4773223at2"/>
<dbReference type="Proteomes" id="UP000182241">
    <property type="component" value="Unassembled WGS sequence"/>
</dbReference>
<feature type="transmembrane region" description="Helical" evidence="1">
    <location>
        <begin position="56"/>
        <end position="77"/>
    </location>
</feature>
<feature type="transmembrane region" description="Helical" evidence="1">
    <location>
        <begin position="27"/>
        <end position="44"/>
    </location>
</feature>
<evidence type="ECO:0000313" key="2">
    <source>
        <dbReference type="EMBL" id="SED32564.1"/>
    </source>
</evidence>
<evidence type="ECO:0000256" key="1">
    <source>
        <dbReference type="SAM" id="Phobius"/>
    </source>
</evidence>
<evidence type="ECO:0000313" key="3">
    <source>
        <dbReference type="Proteomes" id="UP000182241"/>
    </source>
</evidence>
<dbReference type="EMBL" id="FNSA01000003">
    <property type="protein sequence ID" value="SED32564.1"/>
    <property type="molecule type" value="Genomic_DNA"/>
</dbReference>
<dbReference type="AlphaFoldDB" id="A0A1H4ZSV2"/>
<keyword evidence="1" id="KW-0472">Membrane</keyword>
<keyword evidence="3" id="KW-1185">Reference proteome</keyword>
<name>A0A1H4ZSV2_TSUTY</name>
<protein>
    <submittedName>
        <fullName evidence="2">Uncharacterized protein</fullName>
    </submittedName>
</protein>
<accession>A0A1H4ZSV2</accession>
<dbReference type="RefSeq" id="WP_068741545.1">
    <property type="nucleotide sequence ID" value="NZ_CBDRGN010000006.1"/>
</dbReference>
<keyword evidence="1" id="KW-1133">Transmembrane helix</keyword>
<reference evidence="3" key="1">
    <citation type="submission" date="2016-10" db="EMBL/GenBank/DDBJ databases">
        <authorList>
            <person name="Varghese N."/>
            <person name="Submissions S."/>
        </authorList>
    </citation>
    <scope>NUCLEOTIDE SEQUENCE [LARGE SCALE GENOMIC DNA]</scope>
    <source>
        <strain evidence="3">DSM 44234</strain>
    </source>
</reference>
<organism evidence="2 3">
    <name type="scientific">Tsukamurella tyrosinosolvens</name>
    <dbReference type="NCBI Taxonomy" id="57704"/>
    <lineage>
        <taxon>Bacteria</taxon>
        <taxon>Bacillati</taxon>
        <taxon>Actinomycetota</taxon>
        <taxon>Actinomycetes</taxon>
        <taxon>Mycobacteriales</taxon>
        <taxon>Tsukamurellaceae</taxon>
        <taxon>Tsukamurella</taxon>
    </lineage>
</organism>
<sequence>MSTFLTVALLAVFTTVGLVGAVASDGAAALVWAVGTVVVAGVLARRLRSAPPGMGLVAAFVTGILVVSAGLPAAILLTETGGRGAPVLGSDKGEVDPSAELRRALAKAGELLPGGADSILSIDIDGYSTQVYVLNLAKGQRIYANYSQSSDEWHEPSSTSTNDRIDAAFPAAELANLDLTAARKNVDDSARGLGVDLSKRSSSDGVVIARRSADKKLVATYDLTSRVKFETDRAGNLPDNLALAKVDGLLPTAERLLRAHGVDPTKPVLDELKYRVFAENASTVGSADPGTVDIRLSGAGGRGGTLKETVGRFPEVRLYASSGTNSRAFPLTTITADGIEKARADLERRSSVPPIDAHAISLEVEGDTTSPGWMRGGLPPLLRLGLGPDSDDQAYFRPDGTFVKAAP</sequence>